<dbReference type="InterPro" id="IPR025605">
    <property type="entry name" value="OST-HTH/LOTUS_dom"/>
</dbReference>
<organism evidence="3 4">
    <name type="scientific">Fusarium vanettenii (strain ATCC MYA-4622 / CBS 123669 / FGSC 9596 / NRRL 45880 / 77-13-4)</name>
    <name type="common">Fusarium solani subsp. pisi</name>
    <dbReference type="NCBI Taxonomy" id="660122"/>
    <lineage>
        <taxon>Eukaryota</taxon>
        <taxon>Fungi</taxon>
        <taxon>Dikarya</taxon>
        <taxon>Ascomycota</taxon>
        <taxon>Pezizomycotina</taxon>
        <taxon>Sordariomycetes</taxon>
        <taxon>Hypocreomycetidae</taxon>
        <taxon>Hypocreales</taxon>
        <taxon>Nectriaceae</taxon>
        <taxon>Fusarium</taxon>
        <taxon>Fusarium solani species complex</taxon>
        <taxon>Fusarium vanettenii</taxon>
    </lineage>
</organism>
<dbReference type="VEuPathDB" id="FungiDB:NECHADRAFT_62469"/>
<dbReference type="Gene3D" id="3.40.50.1010">
    <property type="entry name" value="5'-nuclease"/>
    <property type="match status" value="1"/>
</dbReference>
<dbReference type="Proteomes" id="UP000005206">
    <property type="component" value="Chromosome 7"/>
</dbReference>
<name>C7ZAT7_FUSV7</name>
<keyword evidence="4" id="KW-1185">Reference proteome</keyword>
<dbReference type="RefSeq" id="XP_003044343.1">
    <property type="nucleotide sequence ID" value="XM_003044297.1"/>
</dbReference>
<dbReference type="CDD" id="cd11297">
    <property type="entry name" value="PIN_LabA-like_N_1"/>
    <property type="match status" value="1"/>
</dbReference>
<feature type="region of interest" description="Disordered" evidence="1">
    <location>
        <begin position="151"/>
        <end position="179"/>
    </location>
</feature>
<proteinExistence type="predicted"/>
<reference evidence="3 4" key="1">
    <citation type="journal article" date="2009" name="PLoS Genet.">
        <title>The genome of Nectria haematococca: contribution of supernumerary chromosomes to gene expansion.</title>
        <authorList>
            <person name="Coleman J.J."/>
            <person name="Rounsley S.D."/>
            <person name="Rodriguez-Carres M."/>
            <person name="Kuo A."/>
            <person name="Wasmann C.C."/>
            <person name="Grimwood J."/>
            <person name="Schmutz J."/>
            <person name="Taga M."/>
            <person name="White G.J."/>
            <person name="Zhou S."/>
            <person name="Schwartz D.C."/>
            <person name="Freitag M."/>
            <person name="Ma L.J."/>
            <person name="Danchin E.G."/>
            <person name="Henrissat B."/>
            <person name="Coutinho P.M."/>
            <person name="Nelson D.R."/>
            <person name="Straney D."/>
            <person name="Napoli C.A."/>
            <person name="Barker B.M."/>
            <person name="Gribskov M."/>
            <person name="Rep M."/>
            <person name="Kroken S."/>
            <person name="Molnar I."/>
            <person name="Rensing C."/>
            <person name="Kennell J.C."/>
            <person name="Zamora J."/>
            <person name="Farman M.L."/>
            <person name="Selker E.U."/>
            <person name="Salamov A."/>
            <person name="Shapiro H."/>
            <person name="Pangilinan J."/>
            <person name="Lindquist E."/>
            <person name="Lamers C."/>
            <person name="Grigoriev I.V."/>
            <person name="Geiser D.M."/>
            <person name="Covert S.F."/>
            <person name="Temporini E."/>
            <person name="Vanetten H.D."/>
        </authorList>
    </citation>
    <scope>NUCLEOTIDE SEQUENCE [LARGE SCALE GENOMIC DNA]</scope>
    <source>
        <strain evidence="4">ATCC MYA-4622 / CBS 123669 / FGSC 9596 / NRRL 45880 / 77-13-4</strain>
    </source>
</reference>
<sequence length="262" mass="28875">MTTDGTAKLAVLIDSDNVTPRVAGQVLAEVAKYGIAFVKRAYGDWTGPGLNSWKDHLLDNSIQPIQQFSYTKGKNSTDSAMIIDAMDLLYSNKFDGFCLVSSDSDFTRLASRIRESGLVVYGFGERKTPNSLVRACDKFIYIENLTPTTITEPTTTATEPTTTTGPTTTTEAPKEATRASVNEQVKKILREAVEAITAEEEWARLADVGNLVTKRHPSFDYRTYGFAKLNELIAATDMFVIERRSPGVGKPEVVYLRVKKGV</sequence>
<feature type="compositionally biased region" description="Low complexity" evidence="1">
    <location>
        <begin position="151"/>
        <end position="171"/>
    </location>
</feature>
<dbReference type="AlphaFoldDB" id="C7ZAT7"/>
<feature type="domain" description="HTH OST-type" evidence="2">
    <location>
        <begin position="181"/>
        <end position="258"/>
    </location>
</feature>
<dbReference type="GO" id="GO:0004540">
    <property type="term" value="F:RNA nuclease activity"/>
    <property type="evidence" value="ECO:0007669"/>
    <property type="project" value="InterPro"/>
</dbReference>
<evidence type="ECO:0000259" key="2">
    <source>
        <dbReference type="PROSITE" id="PS51644"/>
    </source>
</evidence>
<dbReference type="InterPro" id="IPR021139">
    <property type="entry name" value="NYN"/>
</dbReference>
<dbReference type="Gene3D" id="3.30.420.610">
    <property type="entry name" value="LOTUS domain-like"/>
    <property type="match status" value="1"/>
</dbReference>
<dbReference type="HOGENOM" id="CLU_034061_0_2_1"/>
<dbReference type="GeneID" id="9672780"/>
<dbReference type="CDD" id="cd10146">
    <property type="entry name" value="LabA_like_C"/>
    <property type="match status" value="1"/>
</dbReference>
<dbReference type="EMBL" id="GG698914">
    <property type="protein sequence ID" value="EEU38630.1"/>
    <property type="molecule type" value="Genomic_DNA"/>
</dbReference>
<dbReference type="Pfam" id="PF12872">
    <property type="entry name" value="OST-HTH"/>
    <property type="match status" value="1"/>
</dbReference>
<evidence type="ECO:0000256" key="1">
    <source>
        <dbReference type="SAM" id="MobiDB-lite"/>
    </source>
</evidence>
<dbReference type="InterPro" id="IPR041966">
    <property type="entry name" value="LOTUS-like"/>
</dbReference>
<dbReference type="Pfam" id="PF01936">
    <property type="entry name" value="NYN"/>
    <property type="match status" value="1"/>
</dbReference>
<evidence type="ECO:0000313" key="3">
    <source>
        <dbReference type="EMBL" id="EEU38630.1"/>
    </source>
</evidence>
<dbReference type="eggNOG" id="ENOG502SKYD">
    <property type="taxonomic scope" value="Eukaryota"/>
</dbReference>
<dbReference type="PANTHER" id="PTHR35811">
    <property type="entry name" value="SLR1870 PROTEIN"/>
    <property type="match status" value="1"/>
</dbReference>
<dbReference type="InParanoid" id="C7ZAT7"/>
<dbReference type="PROSITE" id="PS51644">
    <property type="entry name" value="HTH_OST"/>
    <property type="match status" value="1"/>
</dbReference>
<evidence type="ECO:0000313" key="4">
    <source>
        <dbReference type="Proteomes" id="UP000005206"/>
    </source>
</evidence>
<dbReference type="PANTHER" id="PTHR35811:SF1">
    <property type="entry name" value="HTH OST-TYPE DOMAIN-CONTAINING PROTEIN"/>
    <property type="match status" value="1"/>
</dbReference>
<gene>
    <name evidence="3" type="ORF">NECHADRAFT_62469</name>
</gene>
<dbReference type="OMA" id="RIYGDFS"/>
<accession>C7ZAT7</accession>
<protein>
    <recommendedName>
        <fullName evidence="2">HTH OST-type domain-containing protein</fullName>
    </recommendedName>
</protein>
<dbReference type="OrthoDB" id="5205629at2759"/>
<dbReference type="KEGG" id="nhe:NECHADRAFT_62469"/>